<feature type="transmembrane region" description="Helical" evidence="3">
    <location>
        <begin position="140"/>
        <end position="159"/>
    </location>
</feature>
<feature type="domain" description="NodB homology" evidence="4">
    <location>
        <begin position="234"/>
        <end position="412"/>
    </location>
</feature>
<dbReference type="Proteomes" id="UP001229346">
    <property type="component" value="Unassembled WGS sequence"/>
</dbReference>
<dbReference type="InterPro" id="IPR011330">
    <property type="entry name" value="Glyco_hydro/deAcase_b/a-brl"/>
</dbReference>
<proteinExistence type="predicted"/>
<dbReference type="RefSeq" id="WP_307204579.1">
    <property type="nucleotide sequence ID" value="NZ_JAUSSU010000005.1"/>
</dbReference>
<sequence length="415" mass="46783">MARTKTIAMIELSSIEQTGTGFRMEVIITRNQEPALCIIAIDEFTYNEIIALHPLTAGRVRMSLYAKWDPFRNRHYSSLIKMDERFGETLYFACAESYAVQLEQLRLSDSLPEKPAAVAEKVEEAPQQRKSVLGRVRATFIGKLALRLAMVVCLFFLFASRTEDGMFSNHADALSPASMDTVLDENTAKSLPTEAGPVIEETIPVEVKKEETPKLGYKVLEADADKYTYSVPKGYVALTFDDGPSEYTEQIVDILKEYDIAATFLFVGLNVKHDPEAAAYAVDNGMAVGNHSWAHNNLTKSTDEENTNSIARVNELIESESADEDTVVNLFRPPYGAINDDVKAVVKREQMKVLMWNRDPVDWKAKTKRQILSYFKQKPPSGGIYVMHEKKLTVEALPEIIQYLKSKQLKFVIFK</sequence>
<evidence type="ECO:0000256" key="2">
    <source>
        <dbReference type="ARBA" id="ARBA00022801"/>
    </source>
</evidence>
<keyword evidence="1" id="KW-0479">Metal-binding</keyword>
<accession>A0ABT9U184</accession>
<protein>
    <submittedName>
        <fullName evidence="5">Peptidoglycan/xylan/chitin deacetylase (PgdA/CDA1 family)</fullName>
    </submittedName>
</protein>
<dbReference type="Pfam" id="PF01522">
    <property type="entry name" value="Polysacc_deac_1"/>
    <property type="match status" value="1"/>
</dbReference>
<keyword evidence="6" id="KW-1185">Reference proteome</keyword>
<dbReference type="InterPro" id="IPR002509">
    <property type="entry name" value="NODB_dom"/>
</dbReference>
<evidence type="ECO:0000256" key="1">
    <source>
        <dbReference type="ARBA" id="ARBA00022723"/>
    </source>
</evidence>
<reference evidence="5 6" key="1">
    <citation type="submission" date="2023-07" db="EMBL/GenBank/DDBJ databases">
        <title>Sorghum-associated microbial communities from plants grown in Nebraska, USA.</title>
        <authorList>
            <person name="Schachtman D."/>
        </authorList>
    </citation>
    <scope>NUCLEOTIDE SEQUENCE [LARGE SCALE GENOMIC DNA]</scope>
    <source>
        <strain evidence="5 6">CC482</strain>
    </source>
</reference>
<dbReference type="EMBL" id="JAUSSU010000005">
    <property type="protein sequence ID" value="MDQ0113383.1"/>
    <property type="molecule type" value="Genomic_DNA"/>
</dbReference>
<name>A0ABT9U184_PAEHA</name>
<organism evidence="5 6">
    <name type="scientific">Paenibacillus harenae</name>
    <dbReference type="NCBI Taxonomy" id="306543"/>
    <lineage>
        <taxon>Bacteria</taxon>
        <taxon>Bacillati</taxon>
        <taxon>Bacillota</taxon>
        <taxon>Bacilli</taxon>
        <taxon>Bacillales</taxon>
        <taxon>Paenibacillaceae</taxon>
        <taxon>Paenibacillus</taxon>
    </lineage>
</organism>
<evidence type="ECO:0000256" key="3">
    <source>
        <dbReference type="SAM" id="Phobius"/>
    </source>
</evidence>
<dbReference type="PROSITE" id="PS51677">
    <property type="entry name" value="NODB"/>
    <property type="match status" value="1"/>
</dbReference>
<dbReference type="CDD" id="cd10917">
    <property type="entry name" value="CE4_NodB_like_6s_7s"/>
    <property type="match status" value="1"/>
</dbReference>
<comment type="caution">
    <text evidence="5">The sequence shown here is derived from an EMBL/GenBank/DDBJ whole genome shotgun (WGS) entry which is preliminary data.</text>
</comment>
<gene>
    <name evidence="5" type="ORF">J2T15_002824</name>
</gene>
<keyword evidence="3" id="KW-1133">Transmembrane helix</keyword>
<keyword evidence="3" id="KW-0812">Transmembrane</keyword>
<dbReference type="InterPro" id="IPR050248">
    <property type="entry name" value="Polysacc_deacetylase_ArnD"/>
</dbReference>
<keyword evidence="2" id="KW-0378">Hydrolase</keyword>
<evidence type="ECO:0000313" key="6">
    <source>
        <dbReference type="Proteomes" id="UP001229346"/>
    </source>
</evidence>
<dbReference type="PANTHER" id="PTHR10587:SF133">
    <property type="entry name" value="CHITIN DEACETYLASE 1-RELATED"/>
    <property type="match status" value="1"/>
</dbReference>
<dbReference type="PANTHER" id="PTHR10587">
    <property type="entry name" value="GLYCOSYL TRANSFERASE-RELATED"/>
    <property type="match status" value="1"/>
</dbReference>
<dbReference type="SUPFAM" id="SSF88713">
    <property type="entry name" value="Glycoside hydrolase/deacetylase"/>
    <property type="match status" value="1"/>
</dbReference>
<evidence type="ECO:0000259" key="4">
    <source>
        <dbReference type="PROSITE" id="PS51677"/>
    </source>
</evidence>
<dbReference type="Gene3D" id="3.20.20.370">
    <property type="entry name" value="Glycoside hydrolase/deacetylase"/>
    <property type="match status" value="1"/>
</dbReference>
<evidence type="ECO:0000313" key="5">
    <source>
        <dbReference type="EMBL" id="MDQ0113383.1"/>
    </source>
</evidence>
<keyword evidence="3" id="KW-0472">Membrane</keyword>